<evidence type="ECO:0000313" key="3">
    <source>
        <dbReference type="Proteomes" id="UP000008142"/>
    </source>
</evidence>
<proteinExistence type="predicted"/>
<dbReference type="VEuPathDB" id="FungiDB:I7I53_05400"/>
<accession>F0UIE4</accession>
<organism evidence="3">
    <name type="scientific">Ajellomyces capsulatus (strain H88)</name>
    <name type="common">Darling's disease fungus</name>
    <name type="synonym">Histoplasma capsulatum</name>
    <dbReference type="NCBI Taxonomy" id="544711"/>
    <lineage>
        <taxon>Eukaryota</taxon>
        <taxon>Fungi</taxon>
        <taxon>Dikarya</taxon>
        <taxon>Ascomycota</taxon>
        <taxon>Pezizomycotina</taxon>
        <taxon>Eurotiomycetes</taxon>
        <taxon>Eurotiomycetidae</taxon>
        <taxon>Onygenales</taxon>
        <taxon>Ajellomycetaceae</taxon>
        <taxon>Histoplasma</taxon>
    </lineage>
</organism>
<feature type="region of interest" description="Disordered" evidence="1">
    <location>
        <begin position="75"/>
        <end position="98"/>
    </location>
</feature>
<dbReference type="Proteomes" id="UP000008142">
    <property type="component" value="Unassembled WGS sequence"/>
</dbReference>
<gene>
    <name evidence="2" type="ORF">HCEG_05611</name>
</gene>
<dbReference type="EMBL" id="DS990639">
    <property type="protein sequence ID" value="EGC46396.1"/>
    <property type="molecule type" value="Genomic_DNA"/>
</dbReference>
<dbReference type="OMA" id="HAICKIS"/>
<dbReference type="HOGENOM" id="CLU_1261184_0_0_1"/>
<evidence type="ECO:0000313" key="2">
    <source>
        <dbReference type="EMBL" id="EGC46396.1"/>
    </source>
</evidence>
<feature type="compositionally biased region" description="Low complexity" evidence="1">
    <location>
        <begin position="88"/>
        <end position="98"/>
    </location>
</feature>
<evidence type="ECO:0000256" key="1">
    <source>
        <dbReference type="SAM" id="MobiDB-lite"/>
    </source>
</evidence>
<sequence>MMLLCQRAELVMGHADKRPLLYFEVTQQITLILVAGSRVRKEYADDAPLELGRSRPNGSPSASPRQIILYMKGHNFDHHPTSRRGSGTPKTKTYQQKKTNSCRWAGEPCIRILSTSLNARAGTIRKRQSHAICKISCGQGRILDPSMLKSDLSHPLKLKLAYLGSTNHELPETKDEKIGHSESICDKEHHLEILATMNTFGELDKEALQRGYPSRRTDE</sequence>
<reference evidence="3" key="1">
    <citation type="submission" date="2008-07" db="EMBL/GenBank/DDBJ databases">
        <title>Annotation of Ajellomyces capsulatus strain H88.</title>
        <authorList>
            <person name="Champion M."/>
            <person name="Cuomo C."/>
            <person name="Ma L.-J."/>
            <person name="Henn M.R."/>
            <person name="Sil A."/>
            <person name="Goldman B."/>
            <person name="Young S.K."/>
            <person name="Kodira C.D."/>
            <person name="Zeng Q."/>
            <person name="Koehrsen M."/>
            <person name="Alvarado L."/>
            <person name="Berlin A."/>
            <person name="Borenstein D."/>
            <person name="Chen Z."/>
            <person name="Engels R."/>
            <person name="Freedman E."/>
            <person name="Gellesch M."/>
            <person name="Goldberg J."/>
            <person name="Griggs A."/>
            <person name="Gujja S."/>
            <person name="Heiman D."/>
            <person name="Hepburn T."/>
            <person name="Howarth C."/>
            <person name="Jen D."/>
            <person name="Larson L."/>
            <person name="Lewis B."/>
            <person name="Mehta T."/>
            <person name="Park D."/>
            <person name="Pearson M."/>
            <person name="Roberts A."/>
            <person name="Saif S."/>
            <person name="Shea T."/>
            <person name="Shenoy N."/>
            <person name="Sisk P."/>
            <person name="Stolte C."/>
            <person name="Sykes S."/>
            <person name="Walk T."/>
            <person name="White J."/>
            <person name="Yandava C."/>
            <person name="Klein B."/>
            <person name="McEwen J.G."/>
            <person name="Puccia R."/>
            <person name="Goldman G.H."/>
            <person name="Felipe M.S."/>
            <person name="Nino-Vega G."/>
            <person name="San-Blas G."/>
            <person name="Taylor J."/>
            <person name="Mendoza L."/>
            <person name="Galagan J."/>
            <person name="Nusbaum C."/>
            <person name="Birren B."/>
        </authorList>
    </citation>
    <scope>NUCLEOTIDE SEQUENCE [LARGE SCALE GENOMIC DNA]</scope>
    <source>
        <strain evidence="3">H88</strain>
    </source>
</reference>
<protein>
    <submittedName>
        <fullName evidence="2">Uncharacterized protein</fullName>
    </submittedName>
</protein>
<dbReference type="AlphaFoldDB" id="F0UIE4"/>
<name>F0UIE4_AJEC8</name>